<dbReference type="RefSeq" id="WP_039359226.1">
    <property type="nucleotide sequence ID" value="NZ_PGEZ01000001.1"/>
</dbReference>
<dbReference type="Proteomes" id="UP000230842">
    <property type="component" value="Unassembled WGS sequence"/>
</dbReference>
<protein>
    <submittedName>
        <fullName evidence="2">Uncharacterized protein</fullName>
    </submittedName>
</protein>
<reference evidence="2 3" key="1">
    <citation type="submission" date="2017-11" db="EMBL/GenBank/DDBJ databases">
        <title>Genomic Encyclopedia of Archaeal and Bacterial Type Strains, Phase II (KMG-II): From Individual Species to Whole Genera.</title>
        <authorList>
            <person name="Goeker M."/>
        </authorList>
    </citation>
    <scope>NUCLEOTIDE SEQUENCE [LARGE SCALE GENOMIC DNA]</scope>
    <source>
        <strain evidence="2 3">DSM 27763</strain>
    </source>
</reference>
<dbReference type="EMBL" id="PGEZ01000001">
    <property type="protein sequence ID" value="PJJ57516.1"/>
    <property type="molecule type" value="Genomic_DNA"/>
</dbReference>
<keyword evidence="1" id="KW-1133">Transmembrane helix</keyword>
<comment type="caution">
    <text evidence="2">The sequence shown here is derived from an EMBL/GenBank/DDBJ whole genome shotgun (WGS) entry which is preliminary data.</text>
</comment>
<feature type="transmembrane region" description="Helical" evidence="1">
    <location>
        <begin position="48"/>
        <end position="69"/>
    </location>
</feature>
<keyword evidence="1" id="KW-0812">Transmembrane</keyword>
<keyword evidence="3" id="KW-1185">Reference proteome</keyword>
<gene>
    <name evidence="2" type="ORF">CLV56_1750</name>
</gene>
<name>A0A0B2BB89_9ACTN</name>
<dbReference type="OrthoDB" id="3777848at2"/>
<keyword evidence="1" id="KW-0472">Membrane</keyword>
<accession>A0A0B2BB89</accession>
<feature type="transmembrane region" description="Helical" evidence="1">
    <location>
        <begin position="21"/>
        <end position="42"/>
    </location>
</feature>
<organism evidence="2 3">
    <name type="scientific">Mumia flava</name>
    <dbReference type="NCBI Taxonomy" id="1348852"/>
    <lineage>
        <taxon>Bacteria</taxon>
        <taxon>Bacillati</taxon>
        <taxon>Actinomycetota</taxon>
        <taxon>Actinomycetes</taxon>
        <taxon>Propionibacteriales</taxon>
        <taxon>Nocardioidaceae</taxon>
        <taxon>Mumia</taxon>
    </lineage>
</organism>
<dbReference type="AlphaFoldDB" id="A0A0B2BB89"/>
<evidence type="ECO:0000256" key="1">
    <source>
        <dbReference type="SAM" id="Phobius"/>
    </source>
</evidence>
<evidence type="ECO:0000313" key="2">
    <source>
        <dbReference type="EMBL" id="PJJ57516.1"/>
    </source>
</evidence>
<evidence type="ECO:0000313" key="3">
    <source>
        <dbReference type="Proteomes" id="UP000230842"/>
    </source>
</evidence>
<sequence length="160" mass="17250">MNDTTKSTSTYRLALVHAMRLFGVRMMIAAALAILAAVLLTIGGAAQVWGFVVAVVCGLTVVVSFVAVLRPARIITLTTSGYQVHRLRDAGVRSAAWTLVERVDDKPNEHGGTDLVIGLEQGRTTRVPMALLGPRALELQREIRARLDAGHGYRPLEPPA</sequence>
<proteinExistence type="predicted"/>